<evidence type="ECO:0000313" key="1">
    <source>
        <dbReference type="EMBL" id="KTD32507.1"/>
    </source>
</evidence>
<reference evidence="2 4" key="2">
    <citation type="submission" date="2018-06" db="EMBL/GenBank/DDBJ databases">
        <authorList>
            <consortium name="Pathogen Informatics"/>
            <person name="Doyle S."/>
        </authorList>
    </citation>
    <scope>NUCLEOTIDE SEQUENCE [LARGE SCALE GENOMIC DNA]</scope>
    <source>
        <strain evidence="2 4">NCTC12239</strain>
    </source>
</reference>
<keyword evidence="3" id="KW-1185">Reference proteome</keyword>
<dbReference type="STRING" id="39962.Lmor_2132"/>
<dbReference type="AlphaFoldDB" id="A0A378JS41"/>
<dbReference type="OrthoDB" id="5634947at2"/>
<evidence type="ECO:0000313" key="2">
    <source>
        <dbReference type="EMBL" id="STX61424.1"/>
    </source>
</evidence>
<evidence type="ECO:0000313" key="4">
    <source>
        <dbReference type="Proteomes" id="UP000254040"/>
    </source>
</evidence>
<dbReference type="Proteomes" id="UP000254040">
    <property type="component" value="Unassembled WGS sequence"/>
</dbReference>
<dbReference type="EMBL" id="UGOG01000001">
    <property type="protein sequence ID" value="STX61424.1"/>
    <property type="molecule type" value="Genomic_DNA"/>
</dbReference>
<dbReference type="EMBL" id="LNYN01000028">
    <property type="protein sequence ID" value="KTD32507.1"/>
    <property type="molecule type" value="Genomic_DNA"/>
</dbReference>
<organism evidence="2 4">
    <name type="scientific">Legionella moravica</name>
    <dbReference type="NCBI Taxonomy" id="39962"/>
    <lineage>
        <taxon>Bacteria</taxon>
        <taxon>Pseudomonadati</taxon>
        <taxon>Pseudomonadota</taxon>
        <taxon>Gammaproteobacteria</taxon>
        <taxon>Legionellales</taxon>
        <taxon>Legionellaceae</taxon>
        <taxon>Legionella</taxon>
    </lineage>
</organism>
<protein>
    <submittedName>
        <fullName evidence="2">Uncharacterized protein</fullName>
    </submittedName>
</protein>
<accession>A0A378JS41</accession>
<reference evidence="1 3" key="1">
    <citation type="submission" date="2015-11" db="EMBL/GenBank/DDBJ databases">
        <title>Genomic analysis of 38 Legionella species identifies large and diverse effector repertoires.</title>
        <authorList>
            <person name="Burstein D."/>
            <person name="Amaro F."/>
            <person name="Zusman T."/>
            <person name="Lifshitz Z."/>
            <person name="Cohen O."/>
            <person name="Gilbert J.A."/>
            <person name="Pupko T."/>
            <person name="Shuman H.A."/>
            <person name="Segal G."/>
        </authorList>
    </citation>
    <scope>NUCLEOTIDE SEQUENCE [LARGE SCALE GENOMIC DNA]</scope>
    <source>
        <strain evidence="1 3">ATCC 43877</strain>
    </source>
</reference>
<proteinExistence type="predicted"/>
<evidence type="ECO:0000313" key="3">
    <source>
        <dbReference type="Proteomes" id="UP000054985"/>
    </source>
</evidence>
<dbReference type="RefSeq" id="WP_028385482.1">
    <property type="nucleotide sequence ID" value="NZ_CAAAJG010000047.1"/>
</dbReference>
<name>A0A378JS41_9GAMM</name>
<sequence length="275" mass="31122">MSDFDYIDAIALLGNYYKRKPYYDKEFESTARIFNGAWNRNNIAAVEAVLKDHDPHGLNEGKFNDFSSPQPEINKIKALLEDLKTQLILAGKPINPHGALSKCIDKIQTESKLVIINVYEVNKEIKSNNTVHAVKQTKSNEEFSYYDAITLLGKYSGNQPYYSKGYEHLARLFSGAWNRKNVAAVETVLKDHDPYGLKEGKLDSFSNTQTEQSKIEILLTDLKNQIIKDGKEINPEGTLAKTISQIQTQSNTNVIDIDDLNAEIKNNEYSNKLAR</sequence>
<gene>
    <name evidence="1" type="ORF">Lmor_2132</name>
    <name evidence="2" type="ORF">NCTC12239_00339</name>
</gene>
<dbReference type="Proteomes" id="UP000054985">
    <property type="component" value="Unassembled WGS sequence"/>
</dbReference>